<dbReference type="CDD" id="cd01285">
    <property type="entry name" value="nucleoside_deaminase"/>
    <property type="match status" value="1"/>
</dbReference>
<dbReference type="PANTHER" id="PTHR11079:SF156">
    <property type="entry name" value="INACTIVE TRNA-SPECIFIC ADENOSINE DEAMINASE-LIKE PROTEIN 3-RELATED"/>
    <property type="match status" value="1"/>
</dbReference>
<dbReference type="GO" id="GO:0008270">
    <property type="term" value="F:zinc ion binding"/>
    <property type="evidence" value="ECO:0007669"/>
    <property type="project" value="InterPro"/>
</dbReference>
<reference evidence="7" key="1">
    <citation type="journal article" date="2022" name="bioRxiv">
        <title>Sequencing and chromosome-scale assembly of the giantPleurodeles waltlgenome.</title>
        <authorList>
            <person name="Brown T."/>
            <person name="Elewa A."/>
            <person name="Iarovenko S."/>
            <person name="Subramanian E."/>
            <person name="Araus A.J."/>
            <person name="Petzold A."/>
            <person name="Susuki M."/>
            <person name="Suzuki K.-i.T."/>
            <person name="Hayashi T."/>
            <person name="Toyoda A."/>
            <person name="Oliveira C."/>
            <person name="Osipova E."/>
            <person name="Leigh N.D."/>
            <person name="Simon A."/>
            <person name="Yun M.H."/>
        </authorList>
    </citation>
    <scope>NUCLEOTIDE SEQUENCE</scope>
    <source>
        <strain evidence="7">20211129_DDA</strain>
        <tissue evidence="7">Liver</tissue>
    </source>
</reference>
<dbReference type="SUPFAM" id="SSF53927">
    <property type="entry name" value="Cytidine deaminase-like"/>
    <property type="match status" value="1"/>
</dbReference>
<keyword evidence="2" id="KW-0819">tRNA processing</keyword>
<dbReference type="Gene3D" id="3.40.140.10">
    <property type="entry name" value="Cytidine Deaminase, domain 2"/>
    <property type="match status" value="1"/>
</dbReference>
<keyword evidence="8" id="KW-1185">Reference proteome</keyword>
<dbReference type="InterPro" id="IPR016193">
    <property type="entry name" value="Cytidine_deaminase-like"/>
</dbReference>
<evidence type="ECO:0000256" key="3">
    <source>
        <dbReference type="ARBA" id="ARBA00022723"/>
    </source>
</evidence>
<comment type="caution">
    <text evidence="7">The sequence shown here is derived from an EMBL/GenBank/DDBJ whole genome shotgun (WGS) entry which is preliminary data.</text>
</comment>
<dbReference type="InterPro" id="IPR016192">
    <property type="entry name" value="APOBEC/CMP_deaminase_Zn-bd"/>
</dbReference>
<evidence type="ECO:0000256" key="1">
    <source>
        <dbReference type="ARBA" id="ARBA00001947"/>
    </source>
</evidence>
<dbReference type="Proteomes" id="UP001066276">
    <property type="component" value="Chromosome 4_1"/>
</dbReference>
<dbReference type="PROSITE" id="PS51747">
    <property type="entry name" value="CYT_DCMP_DEAMINASES_2"/>
    <property type="match status" value="1"/>
</dbReference>
<sequence>MAVSNDKMPPSQDDEYVLTGPRCKRRRTSDSECFSWEILPVLSEEECQGVELLPAYAAPILCKKETSRLVKEVSAIYPLPGLQHLKRVRACKEEPRQHDVEILICLASPLQKEESALSLRELLPTVKAECSSLGEPFVVQVPARPPLTRPQFRESSAHWPTSFHENKLVTKALDGQLFSWEEKNRMQKYMDQAIQAAKCGAAIGMEAVGAVVVNSSTGAVIAVGHDCRQGCNPLLHASIVGIDLVSHAQGGGVYNYDIYPDCKFFLSPNNNECAEIDAVDSPAGTHPTAVGLPYICTGFDLYVTREPCTMCAMALLHSRIQRVFYGTPSPDGALGSKYRIHSRRDLNHHFDVFRGILEDQCQELGNECHQVS</sequence>
<dbReference type="GO" id="GO:0052717">
    <property type="term" value="F:tRNA-specific adenosine-34 deaminase activity"/>
    <property type="evidence" value="ECO:0007669"/>
    <property type="project" value="TreeGrafter"/>
</dbReference>
<dbReference type="GO" id="GO:0005634">
    <property type="term" value="C:nucleus"/>
    <property type="evidence" value="ECO:0007669"/>
    <property type="project" value="TreeGrafter"/>
</dbReference>
<evidence type="ECO:0000313" key="7">
    <source>
        <dbReference type="EMBL" id="KAJ1173431.1"/>
    </source>
</evidence>
<name>A0AAV7TAI3_PLEWA</name>
<dbReference type="InterPro" id="IPR002125">
    <property type="entry name" value="CMP_dCMP_dom"/>
</dbReference>
<dbReference type="Pfam" id="PF00383">
    <property type="entry name" value="dCMP_cyt_deam_1"/>
    <property type="match status" value="1"/>
</dbReference>
<comment type="cofactor">
    <cofactor evidence="1">
        <name>Zn(2+)</name>
        <dbReference type="ChEBI" id="CHEBI:29105"/>
    </cofactor>
</comment>
<dbReference type="GO" id="GO:0008033">
    <property type="term" value="P:tRNA processing"/>
    <property type="evidence" value="ECO:0007669"/>
    <property type="project" value="UniProtKB-KW"/>
</dbReference>
<keyword evidence="4" id="KW-0862">Zinc</keyword>
<keyword evidence="3" id="KW-0479">Metal-binding</keyword>
<protein>
    <recommendedName>
        <fullName evidence="6">CMP/dCMP-type deaminase domain-containing protein</fullName>
    </recommendedName>
</protein>
<comment type="similarity">
    <text evidence="5">Belongs to the cytidine and deoxycytidylate deaminase family. ADAT3 subfamily.</text>
</comment>
<dbReference type="PROSITE" id="PS00903">
    <property type="entry name" value="CYT_DCMP_DEAMINASES_1"/>
    <property type="match status" value="1"/>
</dbReference>
<gene>
    <name evidence="7" type="ORF">NDU88_005266</name>
</gene>
<evidence type="ECO:0000256" key="5">
    <source>
        <dbReference type="ARBA" id="ARBA00038160"/>
    </source>
</evidence>
<evidence type="ECO:0000256" key="2">
    <source>
        <dbReference type="ARBA" id="ARBA00022694"/>
    </source>
</evidence>
<dbReference type="EMBL" id="JANPWB010000007">
    <property type="protein sequence ID" value="KAJ1173431.1"/>
    <property type="molecule type" value="Genomic_DNA"/>
</dbReference>
<dbReference type="GO" id="GO:0005737">
    <property type="term" value="C:cytoplasm"/>
    <property type="evidence" value="ECO:0007669"/>
    <property type="project" value="TreeGrafter"/>
</dbReference>
<evidence type="ECO:0000259" key="6">
    <source>
        <dbReference type="PROSITE" id="PS51747"/>
    </source>
</evidence>
<evidence type="ECO:0000256" key="4">
    <source>
        <dbReference type="ARBA" id="ARBA00022833"/>
    </source>
</evidence>
<evidence type="ECO:0000313" key="8">
    <source>
        <dbReference type="Proteomes" id="UP001066276"/>
    </source>
</evidence>
<proteinExistence type="inferred from homology"/>
<organism evidence="7 8">
    <name type="scientific">Pleurodeles waltl</name>
    <name type="common">Iberian ribbed newt</name>
    <dbReference type="NCBI Taxonomy" id="8319"/>
    <lineage>
        <taxon>Eukaryota</taxon>
        <taxon>Metazoa</taxon>
        <taxon>Chordata</taxon>
        <taxon>Craniata</taxon>
        <taxon>Vertebrata</taxon>
        <taxon>Euteleostomi</taxon>
        <taxon>Amphibia</taxon>
        <taxon>Batrachia</taxon>
        <taxon>Caudata</taxon>
        <taxon>Salamandroidea</taxon>
        <taxon>Salamandridae</taxon>
        <taxon>Pleurodelinae</taxon>
        <taxon>Pleurodeles</taxon>
    </lineage>
</organism>
<dbReference type="AlphaFoldDB" id="A0AAV7TAI3"/>
<feature type="domain" description="CMP/dCMP-type deaminase" evidence="6">
    <location>
        <begin position="184"/>
        <end position="353"/>
    </location>
</feature>
<dbReference type="PANTHER" id="PTHR11079">
    <property type="entry name" value="CYTOSINE DEAMINASE FAMILY MEMBER"/>
    <property type="match status" value="1"/>
</dbReference>
<accession>A0AAV7TAI3</accession>